<feature type="transmembrane region" description="Helical" evidence="1">
    <location>
        <begin position="115"/>
        <end position="134"/>
    </location>
</feature>
<keyword evidence="1" id="KW-1133">Transmembrane helix</keyword>
<organism evidence="2 3">
    <name type="scientific">Candidatus Avipropionibacterium avicola</name>
    <dbReference type="NCBI Taxonomy" id="2840701"/>
    <lineage>
        <taxon>Bacteria</taxon>
        <taxon>Bacillati</taxon>
        <taxon>Actinomycetota</taxon>
        <taxon>Actinomycetes</taxon>
        <taxon>Propionibacteriales</taxon>
        <taxon>Propionibacteriaceae</taxon>
        <taxon>Propionibacteriaceae incertae sedis</taxon>
        <taxon>Candidatus Avipropionibacterium</taxon>
    </lineage>
</organism>
<accession>A0A9D1GWC6</accession>
<evidence type="ECO:0000256" key="1">
    <source>
        <dbReference type="SAM" id="Phobius"/>
    </source>
</evidence>
<keyword evidence="1" id="KW-0472">Membrane</keyword>
<sequence length="151" mass="15651">MSSADRLRTTLLGHRPTTPAPMLVPAALLCLAEGLFGIGFAVVAATDFHPDRAVVTVGTVVTMLVYGVALVLAARGLRQQRGWARSVAVCAQLLHLPIAWSFVNGAGMGAELAPVLAGLTLAVVSIVVLVCVFWPSSTRAFADPNGPAGQH</sequence>
<gene>
    <name evidence="2" type="ORF">IAA98_02430</name>
</gene>
<evidence type="ECO:0008006" key="4">
    <source>
        <dbReference type="Google" id="ProtNLM"/>
    </source>
</evidence>
<protein>
    <recommendedName>
        <fullName evidence="4">Integral membrane protein</fullName>
    </recommendedName>
</protein>
<proteinExistence type="predicted"/>
<dbReference type="EMBL" id="DVLP01000070">
    <property type="protein sequence ID" value="HIT74422.1"/>
    <property type="molecule type" value="Genomic_DNA"/>
</dbReference>
<comment type="caution">
    <text evidence="2">The sequence shown here is derived from an EMBL/GenBank/DDBJ whole genome shotgun (WGS) entry which is preliminary data.</text>
</comment>
<name>A0A9D1GWC6_9ACTN</name>
<feature type="transmembrane region" description="Helical" evidence="1">
    <location>
        <begin position="52"/>
        <end position="74"/>
    </location>
</feature>
<evidence type="ECO:0000313" key="2">
    <source>
        <dbReference type="EMBL" id="HIT74422.1"/>
    </source>
</evidence>
<reference evidence="2" key="2">
    <citation type="journal article" date="2021" name="PeerJ">
        <title>Extensive microbial diversity within the chicken gut microbiome revealed by metagenomics and culture.</title>
        <authorList>
            <person name="Gilroy R."/>
            <person name="Ravi A."/>
            <person name="Getino M."/>
            <person name="Pursley I."/>
            <person name="Horton D.L."/>
            <person name="Alikhan N.F."/>
            <person name="Baker D."/>
            <person name="Gharbi K."/>
            <person name="Hall N."/>
            <person name="Watson M."/>
            <person name="Adriaenssens E.M."/>
            <person name="Foster-Nyarko E."/>
            <person name="Jarju S."/>
            <person name="Secka A."/>
            <person name="Antonio M."/>
            <person name="Oren A."/>
            <person name="Chaudhuri R.R."/>
            <person name="La Ragione R."/>
            <person name="Hildebrand F."/>
            <person name="Pallen M.J."/>
        </authorList>
    </citation>
    <scope>NUCLEOTIDE SEQUENCE</scope>
    <source>
        <strain evidence="2">ChiGjej1B1-24693</strain>
    </source>
</reference>
<feature type="transmembrane region" description="Helical" evidence="1">
    <location>
        <begin position="21"/>
        <end position="46"/>
    </location>
</feature>
<dbReference type="Proteomes" id="UP000886842">
    <property type="component" value="Unassembled WGS sequence"/>
</dbReference>
<dbReference type="AlphaFoldDB" id="A0A9D1GWC6"/>
<evidence type="ECO:0000313" key="3">
    <source>
        <dbReference type="Proteomes" id="UP000886842"/>
    </source>
</evidence>
<reference evidence="2" key="1">
    <citation type="submission" date="2020-10" db="EMBL/GenBank/DDBJ databases">
        <authorList>
            <person name="Gilroy R."/>
        </authorList>
    </citation>
    <scope>NUCLEOTIDE SEQUENCE</scope>
    <source>
        <strain evidence="2">ChiGjej1B1-24693</strain>
    </source>
</reference>
<feature type="transmembrane region" description="Helical" evidence="1">
    <location>
        <begin position="86"/>
        <end position="103"/>
    </location>
</feature>
<keyword evidence="1" id="KW-0812">Transmembrane</keyword>